<keyword evidence="2" id="KW-0732">Signal</keyword>
<feature type="chain" id="PRO_5046498548" description="Marginal zone B-and B1-cell-specific protein" evidence="2">
    <location>
        <begin position="17"/>
        <end position="196"/>
    </location>
</feature>
<reference evidence="3 4" key="1">
    <citation type="submission" date="2024-02" db="EMBL/GenBank/DDBJ databases">
        <authorList>
            <person name="Daric V."/>
            <person name="Darras S."/>
        </authorList>
    </citation>
    <scope>NUCLEOTIDE SEQUENCE [LARGE SCALE GENOMIC DNA]</scope>
</reference>
<organism evidence="3 4">
    <name type="scientific">Clavelina lepadiformis</name>
    <name type="common">Light-bulb sea squirt</name>
    <name type="synonym">Ascidia lepadiformis</name>
    <dbReference type="NCBI Taxonomy" id="159417"/>
    <lineage>
        <taxon>Eukaryota</taxon>
        <taxon>Metazoa</taxon>
        <taxon>Chordata</taxon>
        <taxon>Tunicata</taxon>
        <taxon>Ascidiacea</taxon>
        <taxon>Aplousobranchia</taxon>
        <taxon>Clavelinidae</taxon>
        <taxon>Clavelina</taxon>
    </lineage>
</organism>
<feature type="region of interest" description="Disordered" evidence="1">
    <location>
        <begin position="24"/>
        <end position="47"/>
    </location>
</feature>
<sequence>MLRLLGMFCLICTCWGQMGKPTVTKSKDGDPLSGTISMGPPDLSDEETQANYMPSKLRCDACAGIAARFAKALQKEIDKTRATRDGQKELDEGLLIDIFEQICADREWSNFGLKEVQGVNRISYPGSEIAEVPGIQQGGGIWPRRLSDMCYGYIEEFEEYGIYKAHANDLKKGLYQLICKKDCRLKDKKKTNKSEL</sequence>
<keyword evidence="4" id="KW-1185">Reference proteome</keyword>
<evidence type="ECO:0000256" key="1">
    <source>
        <dbReference type="SAM" id="MobiDB-lite"/>
    </source>
</evidence>
<dbReference type="Proteomes" id="UP001642483">
    <property type="component" value="Unassembled WGS sequence"/>
</dbReference>
<gene>
    <name evidence="3" type="ORF">CVLEPA_LOCUS10432</name>
</gene>
<evidence type="ECO:0000313" key="4">
    <source>
        <dbReference type="Proteomes" id="UP001642483"/>
    </source>
</evidence>
<dbReference type="EMBL" id="CAWYQH010000068">
    <property type="protein sequence ID" value="CAK8680148.1"/>
    <property type="molecule type" value="Genomic_DNA"/>
</dbReference>
<protein>
    <recommendedName>
        <fullName evidence="5">Marginal zone B-and B1-cell-specific protein</fullName>
    </recommendedName>
</protein>
<evidence type="ECO:0008006" key="5">
    <source>
        <dbReference type="Google" id="ProtNLM"/>
    </source>
</evidence>
<dbReference type="InterPro" id="IPR052682">
    <property type="entry name" value="MZB1"/>
</dbReference>
<name>A0ABP0FQ89_CLALP</name>
<accession>A0ABP0FQ89</accession>
<proteinExistence type="predicted"/>
<dbReference type="PANTHER" id="PTHR15881">
    <property type="entry name" value="MARGINAL ZONE B- AND B1-CELL-SPECIFIC PROTEIN"/>
    <property type="match status" value="1"/>
</dbReference>
<evidence type="ECO:0000313" key="3">
    <source>
        <dbReference type="EMBL" id="CAK8680148.1"/>
    </source>
</evidence>
<evidence type="ECO:0000256" key="2">
    <source>
        <dbReference type="SAM" id="SignalP"/>
    </source>
</evidence>
<feature type="signal peptide" evidence="2">
    <location>
        <begin position="1"/>
        <end position="16"/>
    </location>
</feature>
<dbReference type="PANTHER" id="PTHR15881:SF2">
    <property type="entry name" value="MARGINAL ZONE B- AND B1-CELL-SPECIFIC PROTEIN"/>
    <property type="match status" value="1"/>
</dbReference>
<comment type="caution">
    <text evidence="3">The sequence shown here is derived from an EMBL/GenBank/DDBJ whole genome shotgun (WGS) entry which is preliminary data.</text>
</comment>